<dbReference type="CDD" id="cd00672">
    <property type="entry name" value="CysRS_core"/>
    <property type="match status" value="1"/>
</dbReference>
<dbReference type="GO" id="GO:0046872">
    <property type="term" value="F:metal ion binding"/>
    <property type="evidence" value="ECO:0007669"/>
    <property type="project" value="UniProtKB-KW"/>
</dbReference>
<evidence type="ECO:0000313" key="18">
    <source>
        <dbReference type="EMBL" id="OGZ57405.1"/>
    </source>
</evidence>
<dbReference type="PRINTS" id="PR00983">
    <property type="entry name" value="TRNASYNTHCYS"/>
</dbReference>
<keyword evidence="12" id="KW-0067">ATP-binding</keyword>
<keyword evidence="13" id="KW-0648">Protein biosynthesis</keyword>
<evidence type="ECO:0000256" key="9">
    <source>
        <dbReference type="ARBA" id="ARBA00022723"/>
    </source>
</evidence>
<evidence type="ECO:0000256" key="4">
    <source>
        <dbReference type="ARBA" id="ARBA00011245"/>
    </source>
</evidence>
<dbReference type="EMBL" id="MHOD01000031">
    <property type="protein sequence ID" value="OGZ57405.1"/>
    <property type="molecule type" value="Genomic_DNA"/>
</dbReference>
<dbReference type="InterPro" id="IPR015273">
    <property type="entry name" value="Cys-tRNA-synt_Ia_DALR"/>
</dbReference>
<dbReference type="InterPro" id="IPR032678">
    <property type="entry name" value="tRNA-synt_1_cat_dom"/>
</dbReference>
<dbReference type="Pfam" id="PF09190">
    <property type="entry name" value="DALR_2"/>
    <property type="match status" value="1"/>
</dbReference>
<feature type="non-terminal residue" evidence="18">
    <location>
        <position position="467"/>
    </location>
</feature>
<name>A0A1G2H4I4_9BACT</name>
<sequence length="467" mass="54289">MYYTFSIYDTLSRTKKKFRPISGEKIRIFVCGPTVYDYSHIGHARTYVVFDAFAKYLWLKGFEVQYIQNITNIDDKIIDRAQKLNQDFFQLAKTFETEYRNDMENLGIDSVDKYAPATNYMAQIIDQIERLIEKQYAYETTDGIYYDISKFPQYGKLSGRTSEEAEDGVSRIDESVNKRNKGDFALWKFRKPEEPYWPSPWGNGRPGWHIEDTAITETEFGPQYDIHGSARDLIFPHHESEIAQMEAVSGKTPLVNYWMHTGFLTVNGERMSKSLGNFITIREFLKKHSKYALRLLILSSHYRSPIDYKESAIVQAESNISTVEQFYFAICKIKEGASYYDMHSKFAEKYRERFYSELDDDFNTPKALAVIFELIRDVNSLISDKKMGRGEAYSVSSFLNDANLILGIFDPKKRADIPAEIISLTNEREQLRKSRNWKDADKIRSEVEKMGYTIEDAESGPKVKPAR</sequence>
<gene>
    <name evidence="18" type="ORF">A2827_00855</name>
</gene>
<protein>
    <recommendedName>
        <fullName evidence="6 16">Cysteine--tRNA ligase</fullName>
        <ecNumber evidence="5 16">6.1.1.16</ecNumber>
    </recommendedName>
</protein>
<evidence type="ECO:0000256" key="16">
    <source>
        <dbReference type="NCBIfam" id="TIGR00435"/>
    </source>
</evidence>
<evidence type="ECO:0000256" key="15">
    <source>
        <dbReference type="ARBA" id="ARBA00047398"/>
    </source>
</evidence>
<dbReference type="InterPro" id="IPR009080">
    <property type="entry name" value="tRNAsynth_Ia_anticodon-bd"/>
</dbReference>
<feature type="domain" description="Cysteinyl-tRNA synthetase class Ia DALR" evidence="17">
    <location>
        <begin position="353"/>
        <end position="415"/>
    </location>
</feature>
<evidence type="ECO:0000313" key="19">
    <source>
        <dbReference type="Proteomes" id="UP000177932"/>
    </source>
</evidence>
<evidence type="ECO:0000256" key="11">
    <source>
        <dbReference type="ARBA" id="ARBA00022833"/>
    </source>
</evidence>
<dbReference type="STRING" id="1802158.A2827_00855"/>
<keyword evidence="9" id="KW-0479">Metal-binding</keyword>
<evidence type="ECO:0000256" key="2">
    <source>
        <dbReference type="ARBA" id="ARBA00004496"/>
    </source>
</evidence>
<evidence type="ECO:0000256" key="1">
    <source>
        <dbReference type="ARBA" id="ARBA00001947"/>
    </source>
</evidence>
<comment type="catalytic activity">
    <reaction evidence="15">
        <text>tRNA(Cys) + L-cysteine + ATP = L-cysteinyl-tRNA(Cys) + AMP + diphosphate</text>
        <dbReference type="Rhea" id="RHEA:17773"/>
        <dbReference type="Rhea" id="RHEA-COMP:9661"/>
        <dbReference type="Rhea" id="RHEA-COMP:9679"/>
        <dbReference type="ChEBI" id="CHEBI:30616"/>
        <dbReference type="ChEBI" id="CHEBI:33019"/>
        <dbReference type="ChEBI" id="CHEBI:35235"/>
        <dbReference type="ChEBI" id="CHEBI:78442"/>
        <dbReference type="ChEBI" id="CHEBI:78517"/>
        <dbReference type="ChEBI" id="CHEBI:456215"/>
        <dbReference type="EC" id="6.1.1.16"/>
    </reaction>
</comment>
<dbReference type="InterPro" id="IPR015803">
    <property type="entry name" value="Cys-tRNA-ligase"/>
</dbReference>
<comment type="cofactor">
    <cofactor evidence="1">
        <name>Zn(2+)</name>
        <dbReference type="ChEBI" id="CHEBI:29105"/>
    </cofactor>
</comment>
<dbReference type="SUPFAM" id="SSF52374">
    <property type="entry name" value="Nucleotidylyl transferase"/>
    <property type="match status" value="1"/>
</dbReference>
<dbReference type="GO" id="GO:0004817">
    <property type="term" value="F:cysteine-tRNA ligase activity"/>
    <property type="evidence" value="ECO:0007669"/>
    <property type="project" value="UniProtKB-UniRule"/>
</dbReference>
<dbReference type="AlphaFoldDB" id="A0A1G2H4I4"/>
<dbReference type="EC" id="6.1.1.16" evidence="5 16"/>
<dbReference type="InterPro" id="IPR014729">
    <property type="entry name" value="Rossmann-like_a/b/a_fold"/>
</dbReference>
<evidence type="ECO:0000256" key="13">
    <source>
        <dbReference type="ARBA" id="ARBA00022917"/>
    </source>
</evidence>
<dbReference type="Pfam" id="PF23493">
    <property type="entry name" value="CysS_C"/>
    <property type="match status" value="1"/>
</dbReference>
<evidence type="ECO:0000256" key="10">
    <source>
        <dbReference type="ARBA" id="ARBA00022741"/>
    </source>
</evidence>
<evidence type="ECO:0000256" key="5">
    <source>
        <dbReference type="ARBA" id="ARBA00012832"/>
    </source>
</evidence>
<dbReference type="FunFam" id="3.40.50.620:FF:000130">
    <property type="entry name" value="Cysteine--tRNA ligase"/>
    <property type="match status" value="1"/>
</dbReference>
<evidence type="ECO:0000256" key="3">
    <source>
        <dbReference type="ARBA" id="ARBA00005594"/>
    </source>
</evidence>
<keyword evidence="10" id="KW-0547">Nucleotide-binding</keyword>
<keyword evidence="8 18" id="KW-0436">Ligase</keyword>
<evidence type="ECO:0000256" key="6">
    <source>
        <dbReference type="ARBA" id="ARBA00014738"/>
    </source>
</evidence>
<keyword evidence="14" id="KW-0030">Aminoacyl-tRNA synthetase</keyword>
<dbReference type="SMART" id="SM00840">
    <property type="entry name" value="DALR_2"/>
    <property type="match status" value="1"/>
</dbReference>
<dbReference type="InterPro" id="IPR024909">
    <property type="entry name" value="Cys-tRNA/MSH_ligase"/>
</dbReference>
<comment type="subunit">
    <text evidence="4">Monomer.</text>
</comment>
<dbReference type="Pfam" id="PF01406">
    <property type="entry name" value="tRNA-synt_1e"/>
    <property type="match status" value="1"/>
</dbReference>
<evidence type="ECO:0000256" key="7">
    <source>
        <dbReference type="ARBA" id="ARBA00022490"/>
    </source>
</evidence>
<keyword evidence="7" id="KW-0963">Cytoplasm</keyword>
<dbReference type="PANTHER" id="PTHR10890:SF3">
    <property type="entry name" value="CYSTEINE--TRNA LIGASE, CYTOPLASMIC"/>
    <property type="match status" value="1"/>
</dbReference>
<dbReference type="Gene3D" id="3.40.50.620">
    <property type="entry name" value="HUPs"/>
    <property type="match status" value="1"/>
</dbReference>
<dbReference type="SUPFAM" id="SSF47323">
    <property type="entry name" value="Anticodon-binding domain of a subclass of class I aminoacyl-tRNA synthetases"/>
    <property type="match status" value="1"/>
</dbReference>
<reference evidence="18 19" key="1">
    <citation type="journal article" date="2016" name="Nat. Commun.">
        <title>Thousands of microbial genomes shed light on interconnected biogeochemical processes in an aquifer system.</title>
        <authorList>
            <person name="Anantharaman K."/>
            <person name="Brown C.T."/>
            <person name="Hug L.A."/>
            <person name="Sharon I."/>
            <person name="Castelle C.J."/>
            <person name="Probst A.J."/>
            <person name="Thomas B.C."/>
            <person name="Singh A."/>
            <person name="Wilkins M.J."/>
            <person name="Karaoz U."/>
            <person name="Brodie E.L."/>
            <person name="Williams K.H."/>
            <person name="Hubbard S.S."/>
            <person name="Banfield J.F."/>
        </authorList>
    </citation>
    <scope>NUCLEOTIDE SEQUENCE [LARGE SCALE GENOMIC DNA]</scope>
</reference>
<comment type="similarity">
    <text evidence="3">Belongs to the class-I aminoacyl-tRNA synthetase family.</text>
</comment>
<comment type="caution">
    <text evidence="18">The sequence shown here is derived from an EMBL/GenBank/DDBJ whole genome shotgun (WGS) entry which is preliminary data.</text>
</comment>
<dbReference type="GO" id="GO:0005524">
    <property type="term" value="F:ATP binding"/>
    <property type="evidence" value="ECO:0007669"/>
    <property type="project" value="UniProtKB-KW"/>
</dbReference>
<dbReference type="PANTHER" id="PTHR10890">
    <property type="entry name" value="CYSTEINYL-TRNA SYNTHETASE"/>
    <property type="match status" value="1"/>
</dbReference>
<proteinExistence type="inferred from homology"/>
<evidence type="ECO:0000256" key="14">
    <source>
        <dbReference type="ARBA" id="ARBA00023146"/>
    </source>
</evidence>
<organism evidence="18 19">
    <name type="scientific">Candidatus Spechtbacteria bacterium RIFCSPHIGHO2_01_FULL_43_30</name>
    <dbReference type="NCBI Taxonomy" id="1802158"/>
    <lineage>
        <taxon>Bacteria</taxon>
        <taxon>Candidatus Spechtiibacteriota</taxon>
    </lineage>
</organism>
<accession>A0A1G2H4I4</accession>
<evidence type="ECO:0000256" key="12">
    <source>
        <dbReference type="ARBA" id="ARBA00022840"/>
    </source>
</evidence>
<dbReference type="Gene3D" id="1.20.120.1910">
    <property type="entry name" value="Cysteine-tRNA ligase, C-terminal anti-codon recognition domain"/>
    <property type="match status" value="1"/>
</dbReference>
<dbReference type="InterPro" id="IPR056411">
    <property type="entry name" value="CysS_C"/>
</dbReference>
<dbReference type="Proteomes" id="UP000177932">
    <property type="component" value="Unassembled WGS sequence"/>
</dbReference>
<comment type="subcellular location">
    <subcellularLocation>
        <location evidence="2">Cytoplasm</location>
    </subcellularLocation>
</comment>
<dbReference type="GO" id="GO:0006423">
    <property type="term" value="P:cysteinyl-tRNA aminoacylation"/>
    <property type="evidence" value="ECO:0007669"/>
    <property type="project" value="UniProtKB-UniRule"/>
</dbReference>
<dbReference type="NCBIfam" id="TIGR00435">
    <property type="entry name" value="cysS"/>
    <property type="match status" value="1"/>
</dbReference>
<evidence type="ECO:0000256" key="8">
    <source>
        <dbReference type="ARBA" id="ARBA00022598"/>
    </source>
</evidence>
<keyword evidence="11" id="KW-0862">Zinc</keyword>
<dbReference type="HAMAP" id="MF_00041">
    <property type="entry name" value="Cys_tRNA_synth"/>
    <property type="match status" value="1"/>
</dbReference>
<evidence type="ECO:0000259" key="17">
    <source>
        <dbReference type="SMART" id="SM00840"/>
    </source>
</evidence>
<dbReference type="GO" id="GO:0005737">
    <property type="term" value="C:cytoplasm"/>
    <property type="evidence" value="ECO:0007669"/>
    <property type="project" value="UniProtKB-SubCell"/>
</dbReference>